<accession>A0A7K1T081</accession>
<evidence type="ECO:0000313" key="2">
    <source>
        <dbReference type="Proteomes" id="UP000462014"/>
    </source>
</evidence>
<dbReference type="Proteomes" id="UP000462014">
    <property type="component" value="Unassembled WGS sequence"/>
</dbReference>
<keyword evidence="2" id="KW-1185">Reference proteome</keyword>
<comment type="caution">
    <text evidence="1">The sequence shown here is derived from an EMBL/GenBank/DDBJ whole genome shotgun (WGS) entry which is preliminary data.</text>
</comment>
<sequence length="67" mass="7819">METLIVQPENKEQLVALKAFMKAMKIKFQKEDKPYSQAFINKMQQAEDDIKAGRTTKIEPTDMWNLS</sequence>
<evidence type="ECO:0000313" key="1">
    <source>
        <dbReference type="EMBL" id="MVN22700.1"/>
    </source>
</evidence>
<name>A0A7K1T081_9SPHI</name>
<organism evidence="1 2">
    <name type="scientific">Mucilaginibacter arboris</name>
    <dbReference type="NCBI Taxonomy" id="2682090"/>
    <lineage>
        <taxon>Bacteria</taxon>
        <taxon>Pseudomonadati</taxon>
        <taxon>Bacteroidota</taxon>
        <taxon>Sphingobacteriia</taxon>
        <taxon>Sphingobacteriales</taxon>
        <taxon>Sphingobacteriaceae</taxon>
        <taxon>Mucilaginibacter</taxon>
    </lineage>
</organism>
<dbReference type="Pfam" id="PF10884">
    <property type="entry name" value="DUF2683"/>
    <property type="match status" value="1"/>
</dbReference>
<protein>
    <submittedName>
        <fullName evidence="1">Uncharacterized protein</fullName>
    </submittedName>
</protein>
<gene>
    <name evidence="1" type="ORF">GO621_14310</name>
</gene>
<reference evidence="1 2" key="1">
    <citation type="submission" date="2019-12" db="EMBL/GenBank/DDBJ databases">
        <title>Mucilaginibacter sp. HMF7410 genome sequencing and assembly.</title>
        <authorList>
            <person name="Kang H."/>
            <person name="Cha I."/>
            <person name="Kim H."/>
            <person name="Joh K."/>
        </authorList>
    </citation>
    <scope>NUCLEOTIDE SEQUENCE [LARGE SCALE GENOMIC DNA]</scope>
    <source>
        <strain evidence="1 2">HMF7410</strain>
    </source>
</reference>
<proteinExistence type="predicted"/>
<dbReference type="AlphaFoldDB" id="A0A7K1T081"/>
<dbReference type="EMBL" id="WPIK01000013">
    <property type="protein sequence ID" value="MVN22700.1"/>
    <property type="molecule type" value="Genomic_DNA"/>
</dbReference>
<dbReference type="InterPro" id="IPR020271">
    <property type="entry name" value="Uncharacterised_MJ1172"/>
</dbReference>
<dbReference type="RefSeq" id="WP_157568221.1">
    <property type="nucleotide sequence ID" value="NZ_WPIK01000013.1"/>
</dbReference>